<evidence type="ECO:0000256" key="1">
    <source>
        <dbReference type="SAM" id="MobiDB-lite"/>
    </source>
</evidence>
<dbReference type="RefSeq" id="XP_062727282.1">
    <property type="nucleotide sequence ID" value="XM_062866654.1"/>
</dbReference>
<proteinExistence type="predicted"/>
<comment type="caution">
    <text evidence="2">The sequence shown here is derived from an EMBL/GenBank/DDBJ whole genome shotgun (WGS) entry which is preliminary data.</text>
</comment>
<sequence>MADASESLTARPFDREVGVEVDFKATAKLTNDLCVPVKYTITDAEKSKAEAVIVDTISLIPGFDQLFNLLTVKSIMTNYVGFWADVTGWSGLQTVADFLGPEKTKEGWLYPGETVERGAALDKLYAQNVVKVEYLSLNEAKTAFQFSTFITKSLPDDTQLKVSDILKDTQPGNRPQPVDNPPEPWKTPQTHIISLAPDPNCPKKYRLLRIPNLRLERGQCQLSAWTSEPDGVFCSTTPRNLDETEKEIYPYTFTSSALDGTVLARGDDKQSMMYFNGPSGRQGGCWQVLLGGCIPVVLLNNCNIKKENQDPERFRAQGKRNVEDVLNWLWGEMKDRWRHNRPVVGTRYWAISWDRSNYVYGLDATSDAALLGKYVLVKKTGYYTFMVCDRWTSLQ</sequence>
<reference evidence="2" key="1">
    <citation type="journal article" date="2023" name="Mol. Phylogenet. Evol.">
        <title>Genome-scale phylogeny and comparative genomics of the fungal order Sordariales.</title>
        <authorList>
            <person name="Hensen N."/>
            <person name="Bonometti L."/>
            <person name="Westerberg I."/>
            <person name="Brannstrom I.O."/>
            <person name="Guillou S."/>
            <person name="Cros-Aarteil S."/>
            <person name="Calhoun S."/>
            <person name="Haridas S."/>
            <person name="Kuo A."/>
            <person name="Mondo S."/>
            <person name="Pangilinan J."/>
            <person name="Riley R."/>
            <person name="LaButti K."/>
            <person name="Andreopoulos B."/>
            <person name="Lipzen A."/>
            <person name="Chen C."/>
            <person name="Yan M."/>
            <person name="Daum C."/>
            <person name="Ng V."/>
            <person name="Clum A."/>
            <person name="Steindorff A."/>
            <person name="Ohm R.A."/>
            <person name="Martin F."/>
            <person name="Silar P."/>
            <person name="Natvig D.O."/>
            <person name="Lalanne C."/>
            <person name="Gautier V."/>
            <person name="Ament-Velasquez S.L."/>
            <person name="Kruys A."/>
            <person name="Hutchinson M.I."/>
            <person name="Powell A.J."/>
            <person name="Barry K."/>
            <person name="Miller A.N."/>
            <person name="Grigoriev I.V."/>
            <person name="Debuchy R."/>
            <person name="Gladieux P."/>
            <person name="Hiltunen Thoren M."/>
            <person name="Johannesson H."/>
        </authorList>
    </citation>
    <scope>NUCLEOTIDE SEQUENCE</scope>
    <source>
        <strain evidence="2">CBS 333.67</strain>
    </source>
</reference>
<evidence type="ECO:0000313" key="2">
    <source>
        <dbReference type="EMBL" id="KAK3311502.1"/>
    </source>
</evidence>
<dbReference type="Proteomes" id="UP001273166">
    <property type="component" value="Unassembled WGS sequence"/>
</dbReference>
<organism evidence="2 3">
    <name type="scientific">Chaetomium strumarium</name>
    <dbReference type="NCBI Taxonomy" id="1170767"/>
    <lineage>
        <taxon>Eukaryota</taxon>
        <taxon>Fungi</taxon>
        <taxon>Dikarya</taxon>
        <taxon>Ascomycota</taxon>
        <taxon>Pezizomycotina</taxon>
        <taxon>Sordariomycetes</taxon>
        <taxon>Sordariomycetidae</taxon>
        <taxon>Sordariales</taxon>
        <taxon>Chaetomiaceae</taxon>
        <taxon>Chaetomium</taxon>
    </lineage>
</organism>
<reference evidence="2" key="2">
    <citation type="submission" date="2023-06" db="EMBL/GenBank/DDBJ databases">
        <authorList>
            <consortium name="Lawrence Berkeley National Laboratory"/>
            <person name="Mondo S.J."/>
            <person name="Hensen N."/>
            <person name="Bonometti L."/>
            <person name="Westerberg I."/>
            <person name="Brannstrom I.O."/>
            <person name="Guillou S."/>
            <person name="Cros-Aarteil S."/>
            <person name="Calhoun S."/>
            <person name="Haridas S."/>
            <person name="Kuo A."/>
            <person name="Pangilinan J."/>
            <person name="Riley R."/>
            <person name="Labutti K."/>
            <person name="Andreopoulos B."/>
            <person name="Lipzen A."/>
            <person name="Chen C."/>
            <person name="Yanf M."/>
            <person name="Daum C."/>
            <person name="Ng V."/>
            <person name="Clum A."/>
            <person name="Steindorff A."/>
            <person name="Ohm R."/>
            <person name="Martin F."/>
            <person name="Silar P."/>
            <person name="Natvig D."/>
            <person name="Lalanne C."/>
            <person name="Gautier V."/>
            <person name="Ament-Velasquez S.L."/>
            <person name="Kruys A."/>
            <person name="Hutchinson M.I."/>
            <person name="Powell A.J."/>
            <person name="Barry K."/>
            <person name="Miller A.N."/>
            <person name="Grigoriev I.V."/>
            <person name="Debuchy R."/>
            <person name="Gladieux P."/>
            <person name="Thoren M.H."/>
            <person name="Johannesson H."/>
        </authorList>
    </citation>
    <scope>NUCLEOTIDE SEQUENCE</scope>
    <source>
        <strain evidence="2">CBS 333.67</strain>
    </source>
</reference>
<protein>
    <submittedName>
        <fullName evidence="2">Uncharacterized protein</fullName>
    </submittedName>
</protein>
<accession>A0AAJ0H4B9</accession>
<evidence type="ECO:0000313" key="3">
    <source>
        <dbReference type="Proteomes" id="UP001273166"/>
    </source>
</evidence>
<keyword evidence="3" id="KW-1185">Reference proteome</keyword>
<feature type="region of interest" description="Disordered" evidence="1">
    <location>
        <begin position="167"/>
        <end position="187"/>
    </location>
</feature>
<dbReference type="AlphaFoldDB" id="A0AAJ0H4B9"/>
<dbReference type="EMBL" id="JAUDZG010000001">
    <property type="protein sequence ID" value="KAK3311502.1"/>
    <property type="molecule type" value="Genomic_DNA"/>
</dbReference>
<gene>
    <name evidence="2" type="ORF">B0T15DRAFT_490109</name>
</gene>
<dbReference type="GeneID" id="87885483"/>
<name>A0AAJ0H4B9_9PEZI</name>